<dbReference type="Proteomes" id="UP000468735">
    <property type="component" value="Unassembled WGS sequence"/>
</dbReference>
<gene>
    <name evidence="2" type="ORF">F8566_12675</name>
</gene>
<dbReference type="EMBL" id="WBMT01000005">
    <property type="protein sequence ID" value="KAB2349611.1"/>
    <property type="molecule type" value="Genomic_DNA"/>
</dbReference>
<protein>
    <submittedName>
        <fullName evidence="2">TIGR04222 domain-containing membrane protein</fullName>
    </submittedName>
</protein>
<sequence>MSRPIERKALPIRKDAMAAELDAYEISYLCGGPDRAARAALVALCADGRAQISDEAPYRLVIVRRASLHLVERAVLDKIPSSGLPLKLVLRTTVDSAAVRQCAGTLLKKKLLRRSFRGWVGPSPAGEEERRRLAETPPDELVKQFAAEGVTALPEGPLRDALAALPPEQEFPIKLPKPGGGRGYDDRGGVYGGWGGMPPGGAVEGSHGASGP</sequence>
<name>A0A6H9Z482_9ACTN</name>
<keyword evidence="3" id="KW-1185">Reference proteome</keyword>
<reference evidence="2 3" key="1">
    <citation type="submission" date="2019-09" db="EMBL/GenBank/DDBJ databases">
        <title>Actinomadura physcomitrii sp. nov., a novel actinomycete isolated from moss [Physcomitrium sphaericum (Ludw) Fuernr].</title>
        <authorList>
            <person name="Zhuang X."/>
            <person name="Liu C."/>
        </authorList>
    </citation>
    <scope>NUCLEOTIDE SEQUENCE [LARGE SCALE GENOMIC DNA]</scope>
    <source>
        <strain evidence="2 3">HMC1</strain>
    </source>
</reference>
<organism evidence="2 3">
    <name type="scientific">Actinomadura rudentiformis</name>
    <dbReference type="NCBI Taxonomy" id="359158"/>
    <lineage>
        <taxon>Bacteria</taxon>
        <taxon>Bacillati</taxon>
        <taxon>Actinomycetota</taxon>
        <taxon>Actinomycetes</taxon>
        <taxon>Streptosporangiales</taxon>
        <taxon>Thermomonosporaceae</taxon>
        <taxon>Actinomadura</taxon>
    </lineage>
</organism>
<feature type="compositionally biased region" description="Gly residues" evidence="1">
    <location>
        <begin position="189"/>
        <end position="212"/>
    </location>
</feature>
<evidence type="ECO:0000313" key="3">
    <source>
        <dbReference type="Proteomes" id="UP000468735"/>
    </source>
</evidence>
<dbReference type="AlphaFoldDB" id="A0A6H9Z482"/>
<comment type="caution">
    <text evidence="2">The sequence shown here is derived from an EMBL/GenBank/DDBJ whole genome shotgun (WGS) entry which is preliminary data.</text>
</comment>
<evidence type="ECO:0000313" key="2">
    <source>
        <dbReference type="EMBL" id="KAB2349611.1"/>
    </source>
</evidence>
<proteinExistence type="predicted"/>
<evidence type="ECO:0000256" key="1">
    <source>
        <dbReference type="SAM" id="MobiDB-lite"/>
    </source>
</evidence>
<feature type="region of interest" description="Disordered" evidence="1">
    <location>
        <begin position="170"/>
        <end position="212"/>
    </location>
</feature>
<dbReference type="InterPro" id="IPR026467">
    <property type="entry name" value="Ser/Gly_Cys_C_dom"/>
</dbReference>
<accession>A0A6H9Z482</accession>
<dbReference type="NCBIfam" id="TIGR04222">
    <property type="entry name" value="near_uncomplex"/>
    <property type="match status" value="1"/>
</dbReference>
<dbReference type="OrthoDB" id="3824971at2"/>